<keyword evidence="2" id="KW-1185">Reference proteome</keyword>
<dbReference type="AlphaFoldDB" id="A0A0E2BIF5"/>
<protein>
    <submittedName>
        <fullName evidence="1">Uncharacterized protein</fullName>
    </submittedName>
</protein>
<gene>
    <name evidence="1" type="ORF">LEP1GSC179_3535</name>
</gene>
<reference evidence="1" key="1">
    <citation type="submission" date="2012-10" db="EMBL/GenBank/DDBJ databases">
        <authorList>
            <person name="Harkins D.M."/>
            <person name="Durkin A.S."/>
            <person name="Brinkac L.M."/>
            <person name="Haft D.H."/>
            <person name="Selengut J.D."/>
            <person name="Sanka R."/>
            <person name="DePew J."/>
            <person name="Purushe J."/>
            <person name="Matthias M.A."/>
            <person name="Vinetz J.M."/>
            <person name="Sutton G.G."/>
            <person name="Nierman W.C."/>
            <person name="Fouts D.E."/>
        </authorList>
    </citation>
    <scope>NUCLEOTIDE SEQUENCE [LARGE SCALE GENOMIC DNA]</scope>
    <source>
        <strain evidence="1">MOR084</strain>
    </source>
</reference>
<dbReference type="RefSeq" id="WP_004467028.1">
    <property type="nucleotide sequence ID" value="NZ_AHON02000026.1"/>
</dbReference>
<name>A0A0E2BIF5_9LEPT</name>
<sequence length="211" mass="25049">METITKKEKAVVQIYKTRFVLTKADRGFQNRPKFEWPNFIQSSTGFVADRRLSFANYNIENSNFIESDYVILLDYHPIAKYLENTFMGDQDQIVSKYSNGKKVKFDIFQFEKVNESSIKIIYDGTNFGVPKRFPFDLSILKVGIPLRLKMNWKSDYSFSSGMERKFYEYDYIIEFMGFLNLFSNFQNKDQSFNKPIELNHCKEIDLRKILI</sequence>
<dbReference type="Proteomes" id="UP000006329">
    <property type="component" value="Unassembled WGS sequence"/>
</dbReference>
<comment type="caution">
    <text evidence="1">The sequence shown here is derived from an EMBL/GenBank/DDBJ whole genome shotgun (WGS) entry which is preliminary data.</text>
</comment>
<evidence type="ECO:0000313" key="1">
    <source>
        <dbReference type="EMBL" id="EKO34969.1"/>
    </source>
</evidence>
<organism evidence="1 2">
    <name type="scientific">Leptospira santarosai str. MOR084</name>
    <dbReference type="NCBI Taxonomy" id="1049984"/>
    <lineage>
        <taxon>Bacteria</taxon>
        <taxon>Pseudomonadati</taxon>
        <taxon>Spirochaetota</taxon>
        <taxon>Spirochaetia</taxon>
        <taxon>Leptospirales</taxon>
        <taxon>Leptospiraceae</taxon>
        <taxon>Leptospira</taxon>
    </lineage>
</organism>
<dbReference type="EMBL" id="AHON02000026">
    <property type="protein sequence ID" value="EKO34969.1"/>
    <property type="molecule type" value="Genomic_DNA"/>
</dbReference>
<proteinExistence type="predicted"/>
<evidence type="ECO:0000313" key="2">
    <source>
        <dbReference type="Proteomes" id="UP000006329"/>
    </source>
</evidence>
<accession>A0A0E2BIF5</accession>